<feature type="compositionally biased region" description="Acidic residues" evidence="1">
    <location>
        <begin position="182"/>
        <end position="192"/>
    </location>
</feature>
<dbReference type="GO" id="GO:0005576">
    <property type="term" value="C:extracellular region"/>
    <property type="evidence" value="ECO:0007669"/>
    <property type="project" value="UniProtKB-SubCell"/>
</dbReference>
<dbReference type="eggNOG" id="ENOG502SEG3">
    <property type="taxonomic scope" value="Eukaryota"/>
</dbReference>
<feature type="region of interest" description="Disordered" evidence="1">
    <location>
        <begin position="154"/>
        <end position="200"/>
    </location>
</feature>
<dbReference type="AlphaFoldDB" id="D6WDF8"/>
<name>D6WDF8_TRICA</name>
<proteinExistence type="predicted"/>
<dbReference type="GO" id="GO:0009374">
    <property type="term" value="F:biotin binding"/>
    <property type="evidence" value="ECO:0007669"/>
    <property type="project" value="InterPro"/>
</dbReference>
<dbReference type="InterPro" id="IPR036896">
    <property type="entry name" value="Avidin-like_sf"/>
</dbReference>
<dbReference type="Gene3D" id="2.40.128.30">
    <property type="entry name" value="Avidin-like"/>
    <property type="match status" value="1"/>
</dbReference>
<protein>
    <submittedName>
        <fullName evidence="3">Uncharacterized protein</fullName>
    </submittedName>
</protein>
<dbReference type="OMA" id="FIGECRI"/>
<dbReference type="HOGENOM" id="CLU_759380_0_0_1"/>
<keyword evidence="2" id="KW-0732">Signal</keyword>
<evidence type="ECO:0000256" key="2">
    <source>
        <dbReference type="SAM" id="SignalP"/>
    </source>
</evidence>
<feature type="signal peptide" evidence="2">
    <location>
        <begin position="1"/>
        <end position="21"/>
    </location>
</feature>
<dbReference type="InParanoid" id="D6WDF8"/>
<reference evidence="3 4" key="2">
    <citation type="journal article" date="2010" name="Nucleic Acids Res.">
        <title>BeetleBase in 2010: revisions to provide comprehensive genomic information for Tribolium castaneum.</title>
        <authorList>
            <person name="Kim H.S."/>
            <person name="Murphy T."/>
            <person name="Xia J."/>
            <person name="Caragea D."/>
            <person name="Park Y."/>
            <person name="Beeman R.W."/>
            <person name="Lorenzen M.D."/>
            <person name="Butcher S."/>
            <person name="Manak J.R."/>
            <person name="Brown S.J."/>
        </authorList>
    </citation>
    <scope>GENOME REANNOTATION</scope>
    <source>
        <strain evidence="3 4">Georgia GA2</strain>
    </source>
</reference>
<sequence length="369" mass="41729">MQKNLLKILGVSLIIFTISEAASSKLKDQQTDLVVAKRSLLEREREFFKTRPMSPDLRSFIQRYKRKNFDKRQSEKRNKRSQEIAENQLYIVQNGQLVPLRNMKGFKRSEEKKPEPEGFTVVPLVIPINMKNPAVKFVKTRMLSEENAQLKSGAVPAGQAGGGAPEASTPAPQNEEAKPPEVEEMISGEEENSNSTREEKEVLHKILQDVEGLMQRKSEGNKKEGVICNINGSWISDAAGMRFDVCYQNSTRKKFRIHVADRIPPNEDGFLCDGNWTVFGEIPFMHSGMVIALAVHEKDRHIATFIGECRICEGSETVTGTWLVARSSRDCKDQKAAHKVLSDVWKREQAHTLRKKHLQKIGIAMDGED</sequence>
<organism evidence="3 4">
    <name type="scientific">Tribolium castaneum</name>
    <name type="common">Red flour beetle</name>
    <dbReference type="NCBI Taxonomy" id="7070"/>
    <lineage>
        <taxon>Eukaryota</taxon>
        <taxon>Metazoa</taxon>
        <taxon>Ecdysozoa</taxon>
        <taxon>Arthropoda</taxon>
        <taxon>Hexapoda</taxon>
        <taxon>Insecta</taxon>
        <taxon>Pterygota</taxon>
        <taxon>Neoptera</taxon>
        <taxon>Endopterygota</taxon>
        <taxon>Coleoptera</taxon>
        <taxon>Polyphaga</taxon>
        <taxon>Cucujiformia</taxon>
        <taxon>Tenebrionidae</taxon>
        <taxon>Tenebrionidae incertae sedis</taxon>
        <taxon>Tribolium</taxon>
    </lineage>
</organism>
<reference evidence="3 4" key="1">
    <citation type="journal article" date="2008" name="Nature">
        <title>The genome of the model beetle and pest Tribolium castaneum.</title>
        <authorList>
            <consortium name="Tribolium Genome Sequencing Consortium"/>
            <person name="Richards S."/>
            <person name="Gibbs R.A."/>
            <person name="Weinstock G.M."/>
            <person name="Brown S.J."/>
            <person name="Denell R."/>
            <person name="Beeman R.W."/>
            <person name="Gibbs R."/>
            <person name="Beeman R.W."/>
            <person name="Brown S.J."/>
            <person name="Bucher G."/>
            <person name="Friedrich M."/>
            <person name="Grimmelikhuijzen C.J."/>
            <person name="Klingler M."/>
            <person name="Lorenzen M."/>
            <person name="Richards S."/>
            <person name="Roth S."/>
            <person name="Schroder R."/>
            <person name="Tautz D."/>
            <person name="Zdobnov E.M."/>
            <person name="Muzny D."/>
            <person name="Gibbs R.A."/>
            <person name="Weinstock G.M."/>
            <person name="Attaway T."/>
            <person name="Bell S."/>
            <person name="Buhay C.J."/>
            <person name="Chandrabose M.N."/>
            <person name="Chavez D."/>
            <person name="Clerk-Blankenburg K.P."/>
            <person name="Cree A."/>
            <person name="Dao M."/>
            <person name="Davis C."/>
            <person name="Chacko J."/>
            <person name="Dinh H."/>
            <person name="Dugan-Rocha S."/>
            <person name="Fowler G."/>
            <person name="Garner T.T."/>
            <person name="Garnes J."/>
            <person name="Gnirke A."/>
            <person name="Hawes A."/>
            <person name="Hernandez J."/>
            <person name="Hines S."/>
            <person name="Holder M."/>
            <person name="Hume J."/>
            <person name="Jhangiani S.N."/>
            <person name="Joshi V."/>
            <person name="Khan Z.M."/>
            <person name="Jackson L."/>
            <person name="Kovar C."/>
            <person name="Kowis A."/>
            <person name="Lee S."/>
            <person name="Lewis L.R."/>
            <person name="Margolis J."/>
            <person name="Morgan M."/>
            <person name="Nazareth L.V."/>
            <person name="Nguyen N."/>
            <person name="Okwuonu G."/>
            <person name="Parker D."/>
            <person name="Richards S."/>
            <person name="Ruiz S.J."/>
            <person name="Santibanez J."/>
            <person name="Savard J."/>
            <person name="Scherer S.E."/>
            <person name="Schneider B."/>
            <person name="Sodergren E."/>
            <person name="Tautz D."/>
            <person name="Vattahil S."/>
            <person name="Villasana D."/>
            <person name="White C.S."/>
            <person name="Wright R."/>
            <person name="Park Y."/>
            <person name="Beeman R.W."/>
            <person name="Lord J."/>
            <person name="Oppert B."/>
            <person name="Lorenzen M."/>
            <person name="Brown S."/>
            <person name="Wang L."/>
            <person name="Savard J."/>
            <person name="Tautz D."/>
            <person name="Richards S."/>
            <person name="Weinstock G."/>
            <person name="Gibbs R.A."/>
            <person name="Liu Y."/>
            <person name="Worley K."/>
            <person name="Weinstock G."/>
            <person name="Elsik C.G."/>
            <person name="Reese J.T."/>
            <person name="Elhaik E."/>
            <person name="Landan G."/>
            <person name="Graur D."/>
            <person name="Arensburger P."/>
            <person name="Atkinson P."/>
            <person name="Beeman R.W."/>
            <person name="Beidler J."/>
            <person name="Brown S.J."/>
            <person name="Demuth J.P."/>
            <person name="Drury D.W."/>
            <person name="Du Y.Z."/>
            <person name="Fujiwara H."/>
            <person name="Lorenzen M."/>
            <person name="Maselli V."/>
            <person name="Osanai M."/>
            <person name="Park Y."/>
            <person name="Robertson H.M."/>
            <person name="Tu Z."/>
            <person name="Wang J.J."/>
            <person name="Wang S."/>
            <person name="Richards S."/>
            <person name="Song H."/>
            <person name="Zhang L."/>
            <person name="Sodergren E."/>
            <person name="Werner D."/>
            <person name="Stanke M."/>
            <person name="Morgenstern B."/>
            <person name="Solovyev V."/>
            <person name="Kosarev P."/>
            <person name="Brown G."/>
            <person name="Chen H.C."/>
            <person name="Ermolaeva O."/>
            <person name="Hlavina W."/>
            <person name="Kapustin Y."/>
            <person name="Kiryutin B."/>
            <person name="Kitts P."/>
            <person name="Maglott D."/>
            <person name="Pruitt K."/>
            <person name="Sapojnikov V."/>
            <person name="Souvorov A."/>
            <person name="Mackey A.J."/>
            <person name="Waterhouse R.M."/>
            <person name="Wyder S."/>
            <person name="Zdobnov E.M."/>
            <person name="Zdobnov E.M."/>
            <person name="Wyder S."/>
            <person name="Kriventseva E.V."/>
            <person name="Kadowaki T."/>
            <person name="Bork P."/>
            <person name="Aranda M."/>
            <person name="Bao R."/>
            <person name="Beermann A."/>
            <person name="Berns N."/>
            <person name="Bolognesi R."/>
            <person name="Bonneton F."/>
            <person name="Bopp D."/>
            <person name="Brown S.J."/>
            <person name="Bucher G."/>
            <person name="Butts T."/>
            <person name="Chaumot A."/>
            <person name="Denell R.E."/>
            <person name="Ferrier D.E."/>
            <person name="Friedrich M."/>
            <person name="Gordon C.M."/>
            <person name="Jindra M."/>
            <person name="Klingler M."/>
            <person name="Lan Q."/>
            <person name="Lattorff H.M."/>
            <person name="Laudet V."/>
            <person name="von Levetsow C."/>
            <person name="Liu Z."/>
            <person name="Lutz R."/>
            <person name="Lynch J.A."/>
            <person name="da Fonseca R.N."/>
            <person name="Posnien N."/>
            <person name="Reuter R."/>
            <person name="Roth S."/>
            <person name="Savard J."/>
            <person name="Schinko J.B."/>
            <person name="Schmitt C."/>
            <person name="Schoppmeier M."/>
            <person name="Schroder R."/>
            <person name="Shippy T.D."/>
            <person name="Simonnet F."/>
            <person name="Marques-Souza H."/>
            <person name="Tautz D."/>
            <person name="Tomoyasu Y."/>
            <person name="Trauner J."/>
            <person name="Van der Zee M."/>
            <person name="Vervoort M."/>
            <person name="Wittkopp N."/>
            <person name="Wimmer E.A."/>
            <person name="Yang X."/>
            <person name="Jones A.K."/>
            <person name="Sattelle D.B."/>
            <person name="Ebert P.R."/>
            <person name="Nelson D."/>
            <person name="Scott J.G."/>
            <person name="Beeman R.W."/>
            <person name="Muthukrishnan S."/>
            <person name="Kramer K.J."/>
            <person name="Arakane Y."/>
            <person name="Beeman R.W."/>
            <person name="Zhu Q."/>
            <person name="Hogenkamp D."/>
            <person name="Dixit R."/>
            <person name="Oppert B."/>
            <person name="Jiang H."/>
            <person name="Zou Z."/>
            <person name="Marshall J."/>
            <person name="Elpidina E."/>
            <person name="Vinokurov K."/>
            <person name="Oppert C."/>
            <person name="Zou Z."/>
            <person name="Evans J."/>
            <person name="Lu Z."/>
            <person name="Zhao P."/>
            <person name="Sumathipala N."/>
            <person name="Altincicek B."/>
            <person name="Vilcinskas A."/>
            <person name="Williams M."/>
            <person name="Hultmark D."/>
            <person name="Hetru C."/>
            <person name="Jiang H."/>
            <person name="Grimmelikhuijzen C.J."/>
            <person name="Hauser F."/>
            <person name="Cazzamali G."/>
            <person name="Williamson M."/>
            <person name="Park Y."/>
            <person name="Li B."/>
            <person name="Tanaka Y."/>
            <person name="Predel R."/>
            <person name="Neupert S."/>
            <person name="Schachtner J."/>
            <person name="Verleyen P."/>
            <person name="Raible F."/>
            <person name="Bork P."/>
            <person name="Friedrich M."/>
            <person name="Walden K.K."/>
            <person name="Robertson H.M."/>
            <person name="Angeli S."/>
            <person name="Foret S."/>
            <person name="Bucher G."/>
            <person name="Schuetz S."/>
            <person name="Maleszka R."/>
            <person name="Wimmer E.A."/>
            <person name="Beeman R.W."/>
            <person name="Lorenzen M."/>
            <person name="Tomoyasu Y."/>
            <person name="Miller S.C."/>
            <person name="Grossmann D."/>
            <person name="Bucher G."/>
        </authorList>
    </citation>
    <scope>NUCLEOTIDE SEQUENCE [LARGE SCALE GENOMIC DNA]</scope>
    <source>
        <strain evidence="3 4">Georgia GA2</strain>
    </source>
</reference>
<dbReference type="STRING" id="7070.D6WDF8"/>
<feature type="chain" id="PRO_5007310644" evidence="2">
    <location>
        <begin position="22"/>
        <end position="369"/>
    </location>
</feature>
<accession>D6WDF8</accession>
<dbReference type="EMBL" id="KQ971322">
    <property type="protein sequence ID" value="EFA00765.2"/>
    <property type="molecule type" value="Genomic_DNA"/>
</dbReference>
<dbReference type="Proteomes" id="UP000007266">
    <property type="component" value="Linkage group 3"/>
</dbReference>
<evidence type="ECO:0000256" key="1">
    <source>
        <dbReference type="SAM" id="MobiDB-lite"/>
    </source>
</evidence>
<keyword evidence="4" id="KW-1185">Reference proteome</keyword>
<evidence type="ECO:0000313" key="3">
    <source>
        <dbReference type="EMBL" id="EFA00765.2"/>
    </source>
</evidence>
<evidence type="ECO:0000313" key="4">
    <source>
        <dbReference type="Proteomes" id="UP000007266"/>
    </source>
</evidence>
<gene>
    <name evidence="3" type="primary">AUGUSTUS-3.0.2_03651</name>
    <name evidence="3" type="ORF">TcasGA2_TC003651</name>
</gene>